<dbReference type="CDD" id="cd01949">
    <property type="entry name" value="GGDEF"/>
    <property type="match status" value="1"/>
</dbReference>
<dbReference type="AlphaFoldDB" id="A0A942UVI1"/>
<keyword evidence="1" id="KW-0472">Membrane</keyword>
<evidence type="ECO:0000259" key="2">
    <source>
        <dbReference type="PROSITE" id="PS50887"/>
    </source>
</evidence>
<keyword evidence="1" id="KW-1133">Transmembrane helix</keyword>
<accession>A0A942UVI1</accession>
<dbReference type="PROSITE" id="PS50887">
    <property type="entry name" value="GGDEF"/>
    <property type="match status" value="1"/>
</dbReference>
<proteinExistence type="predicted"/>
<dbReference type="EMBL" id="WSFT01000013">
    <property type="protein sequence ID" value="MBS4537196.1"/>
    <property type="molecule type" value="Genomic_DNA"/>
</dbReference>
<reference evidence="3" key="1">
    <citation type="submission" date="2019-12" db="EMBL/GenBank/DDBJ databases">
        <title>Clostridiaceae gen. nov. sp. nov., isolated from sediment in Xinjiang, China.</title>
        <authorList>
            <person name="Zhang R."/>
        </authorList>
    </citation>
    <scope>NUCLEOTIDE SEQUENCE</scope>
    <source>
        <strain evidence="3">D2Q-11</strain>
    </source>
</reference>
<feature type="transmembrane region" description="Helical" evidence="1">
    <location>
        <begin position="108"/>
        <end position="128"/>
    </location>
</feature>
<evidence type="ECO:0000313" key="3">
    <source>
        <dbReference type="EMBL" id="MBS4537196.1"/>
    </source>
</evidence>
<dbReference type="RefSeq" id="WP_203365125.1">
    <property type="nucleotide sequence ID" value="NZ_WSFT01000013.1"/>
</dbReference>
<feature type="transmembrane region" description="Helical" evidence="1">
    <location>
        <begin position="177"/>
        <end position="196"/>
    </location>
</feature>
<dbReference type="GO" id="GO:1902201">
    <property type="term" value="P:negative regulation of bacterial-type flagellum-dependent cell motility"/>
    <property type="evidence" value="ECO:0007669"/>
    <property type="project" value="TreeGrafter"/>
</dbReference>
<feature type="transmembrane region" description="Helical" evidence="1">
    <location>
        <begin position="36"/>
        <end position="54"/>
    </location>
</feature>
<dbReference type="InterPro" id="IPR029016">
    <property type="entry name" value="GAF-like_dom_sf"/>
</dbReference>
<dbReference type="Pfam" id="PF00990">
    <property type="entry name" value="GGDEF"/>
    <property type="match status" value="1"/>
</dbReference>
<feature type="domain" description="GGDEF" evidence="2">
    <location>
        <begin position="435"/>
        <end position="570"/>
    </location>
</feature>
<dbReference type="SUPFAM" id="SSF55781">
    <property type="entry name" value="GAF domain-like"/>
    <property type="match status" value="1"/>
</dbReference>
<sequence>MHHNKSNIFKFMIMILGIGIFAYLNIATNGFSSIDILLFGSLLLVGFILEKIYIKIEDFKITLDSSIMLGSYFLMGLIPSLYLISILILVSNLMILNISKFKVLKEIGMFNLVFILSHYTLMVVGIDFNTQNEILLIVNYILFGIAVFIFNWTILYSEIFLSEKEDIPRGIKESFKWDLSINIIVIPLSIMLVMSYRDYGYLGIGLFTLILISANIMFRLLRSQMFLNNELKVIQEVAISISSRLDENGVSKSILNGIVKLINPDYCALLYKEDSNLYMDIIDYKTEFHDEILNNDIKKIVNSLIENKEKFNYMSSKIMNINELIKIGVERYNIPKKLKSILYQPLIIDKKLSGVIIVGSRKYDFFQKEHLQIFSTLSNQGVIAIENAKLYKSIKTKAVTDSLTGLYNQGHFFNVLDSLTLSCNGCNKIKCDNCNTTSLAVFDIDNFKKINDTYGHQTGDKILCEISNIIAYNVRGNDIVSRYGGDEFTVLLPNADQKNAYIIAERIRRVISETPFYSLNKDLISVTVSGGVSEYPTSAENGATLLAFADRAMYMEAKRNNKNKVGIYVN</sequence>
<organism evidence="3 4">
    <name type="scientific">Anaeromonas frigoriresistens</name>
    <dbReference type="NCBI Taxonomy" id="2683708"/>
    <lineage>
        <taxon>Bacteria</taxon>
        <taxon>Bacillati</taxon>
        <taxon>Bacillota</taxon>
        <taxon>Tissierellia</taxon>
        <taxon>Tissierellales</taxon>
        <taxon>Thermohalobacteraceae</taxon>
        <taxon>Anaeromonas</taxon>
    </lineage>
</organism>
<keyword evidence="4" id="KW-1185">Reference proteome</keyword>
<comment type="caution">
    <text evidence="3">The sequence shown here is derived from an EMBL/GenBank/DDBJ whole genome shotgun (WGS) entry which is preliminary data.</text>
</comment>
<dbReference type="Gene3D" id="3.30.450.40">
    <property type="match status" value="1"/>
</dbReference>
<name>A0A942UVI1_9FIRM</name>
<dbReference type="GO" id="GO:0005886">
    <property type="term" value="C:plasma membrane"/>
    <property type="evidence" value="ECO:0007669"/>
    <property type="project" value="TreeGrafter"/>
</dbReference>
<feature type="transmembrane region" description="Helical" evidence="1">
    <location>
        <begin position="6"/>
        <end position="24"/>
    </location>
</feature>
<evidence type="ECO:0000313" key="4">
    <source>
        <dbReference type="Proteomes" id="UP000724672"/>
    </source>
</evidence>
<dbReference type="PANTHER" id="PTHR45138:SF9">
    <property type="entry name" value="DIGUANYLATE CYCLASE DGCM-RELATED"/>
    <property type="match status" value="1"/>
</dbReference>
<dbReference type="NCBIfam" id="TIGR00254">
    <property type="entry name" value="GGDEF"/>
    <property type="match status" value="1"/>
</dbReference>
<dbReference type="FunFam" id="3.30.70.270:FF:000001">
    <property type="entry name" value="Diguanylate cyclase domain protein"/>
    <property type="match status" value="1"/>
</dbReference>
<dbReference type="GO" id="GO:0043709">
    <property type="term" value="P:cell adhesion involved in single-species biofilm formation"/>
    <property type="evidence" value="ECO:0007669"/>
    <property type="project" value="TreeGrafter"/>
</dbReference>
<feature type="transmembrane region" description="Helical" evidence="1">
    <location>
        <begin position="134"/>
        <end position="156"/>
    </location>
</feature>
<dbReference type="SUPFAM" id="SSF55073">
    <property type="entry name" value="Nucleotide cyclase"/>
    <property type="match status" value="1"/>
</dbReference>
<gene>
    <name evidence="3" type="ORF">GOQ27_01905</name>
</gene>
<keyword evidence="1" id="KW-0812">Transmembrane</keyword>
<dbReference type="SMART" id="SM00267">
    <property type="entry name" value="GGDEF"/>
    <property type="match status" value="1"/>
</dbReference>
<dbReference type="InterPro" id="IPR050469">
    <property type="entry name" value="Diguanylate_Cyclase"/>
</dbReference>
<feature type="transmembrane region" description="Helical" evidence="1">
    <location>
        <begin position="202"/>
        <end position="221"/>
    </location>
</feature>
<feature type="transmembrane region" description="Helical" evidence="1">
    <location>
        <begin position="74"/>
        <end position="96"/>
    </location>
</feature>
<dbReference type="Gene3D" id="3.30.70.270">
    <property type="match status" value="1"/>
</dbReference>
<dbReference type="GO" id="GO:0052621">
    <property type="term" value="F:diguanylate cyclase activity"/>
    <property type="evidence" value="ECO:0007669"/>
    <property type="project" value="TreeGrafter"/>
</dbReference>
<dbReference type="PANTHER" id="PTHR45138">
    <property type="entry name" value="REGULATORY COMPONENTS OF SENSORY TRANSDUCTION SYSTEM"/>
    <property type="match status" value="1"/>
</dbReference>
<evidence type="ECO:0000256" key="1">
    <source>
        <dbReference type="SAM" id="Phobius"/>
    </source>
</evidence>
<dbReference type="InterPro" id="IPR029787">
    <property type="entry name" value="Nucleotide_cyclase"/>
</dbReference>
<dbReference type="InterPro" id="IPR000160">
    <property type="entry name" value="GGDEF_dom"/>
</dbReference>
<dbReference type="Proteomes" id="UP000724672">
    <property type="component" value="Unassembled WGS sequence"/>
</dbReference>
<dbReference type="InterPro" id="IPR043128">
    <property type="entry name" value="Rev_trsase/Diguanyl_cyclase"/>
</dbReference>
<protein>
    <submittedName>
        <fullName evidence="3">GGDEF domain-containing protein</fullName>
    </submittedName>
</protein>